<feature type="compositionally biased region" description="Low complexity" evidence="1">
    <location>
        <begin position="8"/>
        <end position="19"/>
    </location>
</feature>
<evidence type="ECO:0000256" key="1">
    <source>
        <dbReference type="SAM" id="MobiDB-lite"/>
    </source>
</evidence>
<feature type="region of interest" description="Disordered" evidence="1">
    <location>
        <begin position="1"/>
        <end position="33"/>
    </location>
</feature>
<keyword evidence="3" id="KW-1185">Reference proteome</keyword>
<organism evidence="2 3">
    <name type="scientific">Pleuronectes platessa</name>
    <name type="common">European plaice</name>
    <dbReference type="NCBI Taxonomy" id="8262"/>
    <lineage>
        <taxon>Eukaryota</taxon>
        <taxon>Metazoa</taxon>
        <taxon>Chordata</taxon>
        <taxon>Craniata</taxon>
        <taxon>Vertebrata</taxon>
        <taxon>Euteleostomi</taxon>
        <taxon>Actinopterygii</taxon>
        <taxon>Neopterygii</taxon>
        <taxon>Teleostei</taxon>
        <taxon>Neoteleostei</taxon>
        <taxon>Acanthomorphata</taxon>
        <taxon>Carangaria</taxon>
        <taxon>Pleuronectiformes</taxon>
        <taxon>Pleuronectoidei</taxon>
        <taxon>Pleuronectidae</taxon>
        <taxon>Pleuronectes</taxon>
    </lineage>
</organism>
<feature type="region of interest" description="Disordered" evidence="1">
    <location>
        <begin position="59"/>
        <end position="111"/>
    </location>
</feature>
<feature type="compositionally biased region" description="Basic and acidic residues" evidence="1">
    <location>
        <begin position="102"/>
        <end position="111"/>
    </location>
</feature>
<evidence type="ECO:0000313" key="2">
    <source>
        <dbReference type="EMBL" id="CAB1417140.1"/>
    </source>
</evidence>
<name>A0A9N7TQ71_PLEPL</name>
<dbReference type="EMBL" id="CADEAL010000247">
    <property type="protein sequence ID" value="CAB1417140.1"/>
    <property type="molecule type" value="Genomic_DNA"/>
</dbReference>
<gene>
    <name evidence="2" type="ORF">PLEPLA_LOCUS4941</name>
</gene>
<proteinExistence type="predicted"/>
<sequence>MTTFEALSRSVTSSSTPDSQGAQRGSGAEQKSLCSSLMLTPQRCQLKTDQEALYAKARKQSVRLGGGDGGKLEKKRVKEKKGGGGVGGRQESGEQGWKRGSTGKEADGGGK</sequence>
<dbReference type="Proteomes" id="UP001153269">
    <property type="component" value="Unassembled WGS sequence"/>
</dbReference>
<dbReference type="AlphaFoldDB" id="A0A9N7TQ71"/>
<evidence type="ECO:0000313" key="3">
    <source>
        <dbReference type="Proteomes" id="UP001153269"/>
    </source>
</evidence>
<accession>A0A9N7TQ71</accession>
<reference evidence="2" key="1">
    <citation type="submission" date="2020-03" db="EMBL/GenBank/DDBJ databases">
        <authorList>
            <person name="Weist P."/>
        </authorList>
    </citation>
    <scope>NUCLEOTIDE SEQUENCE</scope>
</reference>
<protein>
    <submittedName>
        <fullName evidence="2">Uncharacterized protein</fullName>
    </submittedName>
</protein>
<comment type="caution">
    <text evidence="2">The sequence shown here is derived from an EMBL/GenBank/DDBJ whole genome shotgun (WGS) entry which is preliminary data.</text>
</comment>